<dbReference type="GO" id="GO:0006352">
    <property type="term" value="P:DNA-templated transcription initiation"/>
    <property type="evidence" value="ECO:0007669"/>
    <property type="project" value="InterPro"/>
</dbReference>
<keyword evidence="2" id="KW-0731">Sigma factor</keyword>
<dbReference type="AlphaFoldDB" id="A0A292YJJ6"/>
<dbReference type="PANTHER" id="PTHR43133">
    <property type="entry name" value="RNA POLYMERASE ECF-TYPE SIGMA FACTO"/>
    <property type="match status" value="1"/>
</dbReference>
<dbReference type="GO" id="GO:0016987">
    <property type="term" value="F:sigma factor activity"/>
    <property type="evidence" value="ECO:0007669"/>
    <property type="project" value="UniProtKB-KW"/>
</dbReference>
<accession>A0A292YJJ6</accession>
<keyword evidence="1" id="KW-0805">Transcription regulation</keyword>
<dbReference type="InterPro" id="IPR013325">
    <property type="entry name" value="RNA_pol_sigma_r2"/>
</dbReference>
<dbReference type="EMBL" id="BDUF01000007">
    <property type="protein sequence ID" value="GAX88665.1"/>
    <property type="molecule type" value="Genomic_DNA"/>
</dbReference>
<comment type="caution">
    <text evidence="6">The sequence shown here is derived from an EMBL/GenBank/DDBJ whole genome shotgun (WGS) entry which is preliminary data.</text>
</comment>
<dbReference type="GO" id="GO:0003677">
    <property type="term" value="F:DNA binding"/>
    <property type="evidence" value="ECO:0007669"/>
    <property type="project" value="UniProtKB-KW"/>
</dbReference>
<dbReference type="Gene3D" id="1.10.1740.10">
    <property type="match status" value="1"/>
</dbReference>
<dbReference type="RefSeq" id="WP_096180366.1">
    <property type="nucleotide sequence ID" value="NZ_BDUF01000007.1"/>
</dbReference>
<gene>
    <name evidence="6" type="ORF">EFBL_0277</name>
</gene>
<sequence>MSLTVIDLASLDLNSLAVRAKTDEYAFQETLKRVEPMCRRIAHRYASWMADRDEIFQWARIEVWNAVKSFETGKMSFFSYCKLTVENHIKSRLRRLYGQANVPNRTAMRLDGLSVNEDGIVSDTSYIEGVVDKPGKSTFQILLRKDSLQNIRTILKNENLTPLEYNCLVLFYFEECSHMEIQHILELPSRKAVDNALTRVRRKLSKNEQLHEIFEVLSAQAAI</sequence>
<keyword evidence="4" id="KW-0804">Transcription</keyword>
<reference evidence="7" key="1">
    <citation type="submission" date="2017-07" db="EMBL/GenBank/DDBJ databases">
        <title>Draft genome sequence of Effusibacillus lacus strain skLN1.</title>
        <authorList>
            <person name="Watanabe M."/>
            <person name="Kojima H."/>
            <person name="Fukui M."/>
        </authorList>
    </citation>
    <scope>NUCLEOTIDE SEQUENCE [LARGE SCALE GENOMIC DNA]</scope>
    <source>
        <strain evidence="7">skLN1</strain>
    </source>
</reference>
<dbReference type="InterPro" id="IPR014284">
    <property type="entry name" value="RNA_pol_sigma-70_dom"/>
</dbReference>
<dbReference type="InterPro" id="IPR039425">
    <property type="entry name" value="RNA_pol_sigma-70-like"/>
</dbReference>
<dbReference type="InterPro" id="IPR036388">
    <property type="entry name" value="WH-like_DNA-bd_sf"/>
</dbReference>
<name>A0A292YJJ6_9BACL</name>
<evidence type="ECO:0000256" key="4">
    <source>
        <dbReference type="ARBA" id="ARBA00023163"/>
    </source>
</evidence>
<evidence type="ECO:0000259" key="5">
    <source>
        <dbReference type="Pfam" id="PF04542"/>
    </source>
</evidence>
<dbReference type="SUPFAM" id="SSF88946">
    <property type="entry name" value="Sigma2 domain of RNA polymerase sigma factors"/>
    <property type="match status" value="1"/>
</dbReference>
<keyword evidence="3" id="KW-0238">DNA-binding</keyword>
<evidence type="ECO:0000256" key="1">
    <source>
        <dbReference type="ARBA" id="ARBA00023015"/>
    </source>
</evidence>
<dbReference type="Pfam" id="PF04542">
    <property type="entry name" value="Sigma70_r2"/>
    <property type="match status" value="1"/>
</dbReference>
<feature type="domain" description="RNA polymerase sigma-70 region 2" evidence="5">
    <location>
        <begin position="32"/>
        <end position="95"/>
    </location>
</feature>
<dbReference type="Gene3D" id="1.10.10.10">
    <property type="entry name" value="Winged helix-like DNA-binding domain superfamily/Winged helix DNA-binding domain"/>
    <property type="match status" value="1"/>
</dbReference>
<evidence type="ECO:0000313" key="6">
    <source>
        <dbReference type="EMBL" id="GAX88665.1"/>
    </source>
</evidence>
<dbReference type="OrthoDB" id="2380944at2"/>
<dbReference type="NCBIfam" id="TIGR02937">
    <property type="entry name" value="sigma70-ECF"/>
    <property type="match status" value="1"/>
</dbReference>
<proteinExistence type="predicted"/>
<dbReference type="PANTHER" id="PTHR43133:SF8">
    <property type="entry name" value="RNA POLYMERASE SIGMA FACTOR HI_1459-RELATED"/>
    <property type="match status" value="1"/>
</dbReference>
<protein>
    <recommendedName>
        <fullName evidence="5">RNA polymerase sigma-70 region 2 domain-containing protein</fullName>
    </recommendedName>
</protein>
<dbReference type="Proteomes" id="UP000217785">
    <property type="component" value="Unassembled WGS sequence"/>
</dbReference>
<organism evidence="6 7">
    <name type="scientific">Effusibacillus lacus</name>
    <dbReference type="NCBI Taxonomy" id="1348429"/>
    <lineage>
        <taxon>Bacteria</taxon>
        <taxon>Bacillati</taxon>
        <taxon>Bacillota</taxon>
        <taxon>Bacilli</taxon>
        <taxon>Bacillales</taxon>
        <taxon>Alicyclobacillaceae</taxon>
        <taxon>Effusibacillus</taxon>
    </lineage>
</organism>
<evidence type="ECO:0000313" key="7">
    <source>
        <dbReference type="Proteomes" id="UP000217785"/>
    </source>
</evidence>
<keyword evidence="7" id="KW-1185">Reference proteome</keyword>
<evidence type="ECO:0000256" key="3">
    <source>
        <dbReference type="ARBA" id="ARBA00023125"/>
    </source>
</evidence>
<evidence type="ECO:0000256" key="2">
    <source>
        <dbReference type="ARBA" id="ARBA00023082"/>
    </source>
</evidence>
<dbReference type="InterPro" id="IPR007627">
    <property type="entry name" value="RNA_pol_sigma70_r2"/>
</dbReference>